<proteinExistence type="predicted"/>
<evidence type="ECO:0000313" key="2">
    <source>
        <dbReference type="EMBL" id="BAM87060.1"/>
    </source>
</evidence>
<dbReference type="SUPFAM" id="SSF56601">
    <property type="entry name" value="beta-lactamase/transpeptidase-like"/>
    <property type="match status" value="1"/>
</dbReference>
<sequence length="395" mass="43032">MPSPSPDGLARITRFFDDEVAAGRLPGAVVLIQQHGRPVYLKSFGVRDVRSGVPMTPDTIFALHSMTKPITSLAAMMLIDQGRMSLSDPVAKYIPAFADEKVGVEATGMDGSRVLKLAPPARPVTIMDLLRHTSGITYEYIGGALIEHAYMAAHLFGGRFDNAEFADRIAALPLARQPGTLWRYGHSTDVLGRVIEIVSGQTLYQFEKQQILDPLGMTSTKFLLTTPEEQARMAEPLPSDPILVAAERARRSHPEWESGGGGLVSDITDYARFAQMLLNGGELDGTRYLSPAAFKDMTADHIGDGSGVERDFFYFPGDGFGYGYGLAVRVEPGEARPPPPGSIGELKWDSGSGTYFLVDPKIDMLCILMEQTQNERGRITPAFTKLVYDAFAAPN</sequence>
<gene>
    <name evidence="2" type="ORF">S58_10490</name>
</gene>
<dbReference type="Gene3D" id="3.40.710.10">
    <property type="entry name" value="DD-peptidase/beta-lactamase superfamily"/>
    <property type="match status" value="1"/>
</dbReference>
<feature type="domain" description="Beta-lactamase-related" evidence="1">
    <location>
        <begin position="13"/>
        <end position="374"/>
    </location>
</feature>
<name>M4ZLF2_9BRAD</name>
<dbReference type="PATRIC" id="fig|1245469.3.peg.1076"/>
<reference evidence="2 3" key="1">
    <citation type="journal article" date="2013" name="Appl. Environ. Microbiol.">
        <title>Genome analysis suggests that the soil oligotrophic bacterium Agromonas oligotrophica (Bradyrhizobium oligotrophicum) is a nitrogen-fixing symbiont of Aeschynomene indica.</title>
        <authorList>
            <person name="Okubo T."/>
            <person name="Fukushima S."/>
            <person name="Itakura M."/>
            <person name="Oshima K."/>
            <person name="Longtonglang A."/>
            <person name="Teaumroong N."/>
            <person name="Mitsui H."/>
            <person name="Hattori M."/>
            <person name="Hattori R."/>
            <person name="Hattori T."/>
            <person name="Minamisawa K."/>
        </authorList>
    </citation>
    <scope>NUCLEOTIDE SEQUENCE [LARGE SCALE GENOMIC DNA]</scope>
    <source>
        <strain evidence="2 3">S58</strain>
    </source>
</reference>
<dbReference type="PANTHER" id="PTHR43283">
    <property type="entry name" value="BETA-LACTAMASE-RELATED"/>
    <property type="match status" value="1"/>
</dbReference>
<evidence type="ECO:0000259" key="1">
    <source>
        <dbReference type="Pfam" id="PF00144"/>
    </source>
</evidence>
<evidence type="ECO:0000313" key="3">
    <source>
        <dbReference type="Proteomes" id="UP000011841"/>
    </source>
</evidence>
<dbReference type="EMBL" id="AP012603">
    <property type="protein sequence ID" value="BAM87060.1"/>
    <property type="molecule type" value="Genomic_DNA"/>
</dbReference>
<dbReference type="Pfam" id="PF00144">
    <property type="entry name" value="Beta-lactamase"/>
    <property type="match status" value="1"/>
</dbReference>
<organism evidence="2 3">
    <name type="scientific">Bradyrhizobium oligotrophicum S58</name>
    <dbReference type="NCBI Taxonomy" id="1245469"/>
    <lineage>
        <taxon>Bacteria</taxon>
        <taxon>Pseudomonadati</taxon>
        <taxon>Pseudomonadota</taxon>
        <taxon>Alphaproteobacteria</taxon>
        <taxon>Hyphomicrobiales</taxon>
        <taxon>Nitrobacteraceae</taxon>
        <taxon>Bradyrhizobium</taxon>
    </lineage>
</organism>
<dbReference type="AlphaFoldDB" id="M4ZLF2"/>
<dbReference type="InterPro" id="IPR001466">
    <property type="entry name" value="Beta-lactam-related"/>
</dbReference>
<dbReference type="PANTHER" id="PTHR43283:SF3">
    <property type="entry name" value="BETA-LACTAMASE FAMILY PROTEIN (AFU_ORTHOLOGUE AFUA_5G07500)"/>
    <property type="match status" value="1"/>
</dbReference>
<dbReference type="Proteomes" id="UP000011841">
    <property type="component" value="Chromosome"/>
</dbReference>
<dbReference type="STRING" id="1245469.S58_10490"/>
<keyword evidence="3" id="KW-1185">Reference proteome</keyword>
<accession>M4ZLF2</accession>
<dbReference type="KEGG" id="aol:S58_10490"/>
<protein>
    <recommendedName>
        <fullName evidence="1">Beta-lactamase-related domain-containing protein</fullName>
    </recommendedName>
</protein>
<dbReference type="HOGENOM" id="CLU_020027_11_2_5"/>
<dbReference type="InterPro" id="IPR012338">
    <property type="entry name" value="Beta-lactam/transpept-like"/>
</dbReference>
<dbReference type="eggNOG" id="COG1680">
    <property type="taxonomic scope" value="Bacteria"/>
</dbReference>
<dbReference type="InterPro" id="IPR050789">
    <property type="entry name" value="Diverse_Enzym_Activities"/>
</dbReference>